<dbReference type="NCBIfam" id="NF037959">
    <property type="entry name" value="MFS_SpdSyn"/>
    <property type="match status" value="1"/>
</dbReference>
<dbReference type="PROSITE" id="PS51006">
    <property type="entry name" value="PABS_2"/>
    <property type="match status" value="1"/>
</dbReference>
<dbReference type="PANTHER" id="PTHR43317:SF1">
    <property type="entry name" value="THERMOSPERMINE SYNTHASE ACAULIS5"/>
    <property type="match status" value="1"/>
</dbReference>
<dbReference type="RefSeq" id="WP_290255069.1">
    <property type="nucleotide sequence ID" value="NZ_JAUGQQ010000007.1"/>
</dbReference>
<dbReference type="CDD" id="cd02440">
    <property type="entry name" value="AdoMet_MTases"/>
    <property type="match status" value="1"/>
</dbReference>
<evidence type="ECO:0000256" key="4">
    <source>
        <dbReference type="PROSITE-ProRule" id="PRU00354"/>
    </source>
</evidence>
<proteinExistence type="inferred from homology"/>
<reference evidence="6 7" key="1">
    <citation type="submission" date="2023-06" db="EMBL/GenBank/DDBJ databases">
        <authorList>
            <person name="Ye Y.-Q."/>
            <person name="Du Z.-J."/>
        </authorList>
    </citation>
    <scope>NUCLEOTIDE SEQUENCE [LARGE SCALE GENOMIC DNA]</scope>
    <source>
        <strain evidence="6 7">SDUM287046</strain>
    </source>
</reference>
<name>A0ABT8DJI6_9FLAO</name>
<feature type="active site" description="Proton acceptor" evidence="4">
    <location>
        <position position="137"/>
    </location>
</feature>
<accession>A0ABT8DJI6</accession>
<feature type="domain" description="PABS" evidence="5">
    <location>
        <begin position="1"/>
        <end position="215"/>
    </location>
</feature>
<dbReference type="InterPro" id="IPR029063">
    <property type="entry name" value="SAM-dependent_MTases_sf"/>
</dbReference>
<evidence type="ECO:0000259" key="5">
    <source>
        <dbReference type="PROSITE" id="PS51006"/>
    </source>
</evidence>
<evidence type="ECO:0000313" key="6">
    <source>
        <dbReference type="EMBL" id="MDN3724979.1"/>
    </source>
</evidence>
<keyword evidence="2 4" id="KW-0808">Transferase</keyword>
<evidence type="ECO:0000313" key="7">
    <source>
        <dbReference type="Proteomes" id="UP001244787"/>
    </source>
</evidence>
<keyword evidence="3 4" id="KW-0620">Polyamine biosynthesis</keyword>
<dbReference type="SUPFAM" id="SSF53335">
    <property type="entry name" value="S-adenosyl-L-methionine-dependent methyltransferases"/>
    <property type="match status" value="1"/>
</dbReference>
<dbReference type="Proteomes" id="UP001244787">
    <property type="component" value="Unassembled WGS sequence"/>
</dbReference>
<protein>
    <submittedName>
        <fullName evidence="6">Fused MFS/spermidine synthase</fullName>
    </submittedName>
</protein>
<comment type="similarity">
    <text evidence="1">Belongs to the spermidine/spermine synthase family.</text>
</comment>
<dbReference type="EMBL" id="JAUGQQ010000007">
    <property type="protein sequence ID" value="MDN3724979.1"/>
    <property type="molecule type" value="Genomic_DNA"/>
</dbReference>
<keyword evidence="7" id="KW-1185">Reference proteome</keyword>
<evidence type="ECO:0000256" key="2">
    <source>
        <dbReference type="ARBA" id="ARBA00022679"/>
    </source>
</evidence>
<dbReference type="Pfam" id="PF01564">
    <property type="entry name" value="Spermine_synth"/>
    <property type="match status" value="1"/>
</dbReference>
<evidence type="ECO:0000256" key="3">
    <source>
        <dbReference type="ARBA" id="ARBA00023115"/>
    </source>
</evidence>
<dbReference type="InterPro" id="IPR030374">
    <property type="entry name" value="PABS"/>
</dbReference>
<organism evidence="6 7">
    <name type="scientific">Aequorivita aurantiaca</name>
    <dbReference type="NCBI Taxonomy" id="3053356"/>
    <lineage>
        <taxon>Bacteria</taxon>
        <taxon>Pseudomonadati</taxon>
        <taxon>Bacteroidota</taxon>
        <taxon>Flavobacteriia</taxon>
        <taxon>Flavobacteriales</taxon>
        <taxon>Flavobacteriaceae</taxon>
        <taxon>Aequorivita</taxon>
    </lineage>
</organism>
<evidence type="ECO:0000256" key="1">
    <source>
        <dbReference type="ARBA" id="ARBA00007867"/>
    </source>
</evidence>
<dbReference type="PANTHER" id="PTHR43317">
    <property type="entry name" value="THERMOSPERMINE SYNTHASE ACAULIS5"/>
    <property type="match status" value="1"/>
</dbReference>
<dbReference type="Gene3D" id="3.40.50.150">
    <property type="entry name" value="Vaccinia Virus protein VP39"/>
    <property type="match status" value="1"/>
</dbReference>
<sequence>MRKLLSYFWPITKRFSSEINGILEVTYNNGKKVLDSTNANYSYGSLQKILEFGISKVDMQQLENVLILGMGGGSVIHSLRKMGFSKHILAVEIDPEIIKLAKSEFNIEEASNLKIVQQDASKYVEGCSDTFQLIIIDIFIDLTVPTKFYEKEFCQNVSKILDNVGVLIFNVGVNLDPNSQVLEMLLSHFGINFKLQAYSKVNGTNTLLIGKKYSH</sequence>
<comment type="caution">
    <text evidence="6">The sequence shown here is derived from an EMBL/GenBank/DDBJ whole genome shotgun (WGS) entry which is preliminary data.</text>
</comment>
<gene>
    <name evidence="6" type="ORF">QRD02_11335</name>
</gene>